<proteinExistence type="inferred from homology"/>
<evidence type="ECO:0000259" key="11">
    <source>
        <dbReference type="Pfam" id="PF16187"/>
    </source>
</evidence>
<evidence type="ECO:0000256" key="1">
    <source>
        <dbReference type="ARBA" id="ARBA00001947"/>
    </source>
</evidence>
<evidence type="ECO:0000259" key="9">
    <source>
        <dbReference type="Pfam" id="PF00675"/>
    </source>
</evidence>
<dbReference type="InterPro" id="IPR050626">
    <property type="entry name" value="Peptidase_M16"/>
</dbReference>
<protein>
    <submittedName>
        <fullName evidence="13">Zn-dependent peptidase</fullName>
    </submittedName>
</protein>
<dbReference type="FunFam" id="3.30.830.10:FF:000005">
    <property type="entry name" value="nardilysin isoform X1"/>
    <property type="match status" value="1"/>
</dbReference>
<dbReference type="Pfam" id="PF00675">
    <property type="entry name" value="Peptidase_M16"/>
    <property type="match status" value="1"/>
</dbReference>
<dbReference type="Pfam" id="PF22456">
    <property type="entry name" value="PqqF-like_C_4"/>
    <property type="match status" value="1"/>
</dbReference>
<evidence type="ECO:0000256" key="3">
    <source>
        <dbReference type="ARBA" id="ARBA00022670"/>
    </source>
</evidence>
<feature type="domain" description="Peptidase M16 C-terminal" evidence="10">
    <location>
        <begin position="184"/>
        <end position="368"/>
    </location>
</feature>
<keyword evidence="4" id="KW-0479">Metal-binding</keyword>
<dbReference type="InterPro" id="IPR007863">
    <property type="entry name" value="Peptidase_M16_C"/>
</dbReference>
<sequence length="931" mass="110596">MDIIKSKQDKREYKYKILDNDLEVIIVYDPTTTLSGASMNVNIGYYYDPPDYNGLAHFLEHMLFMGTQKYKSENHFMDFLNKHGGSTNAYTTTESTNYHFDIQSEYFHEALDIFGQFFINPLFKKKRIIKELNAVDSEHSKNINNDGWRLNRMLNLIVDKQHPNSTFGTGSLKTLMKPNIGDIRNRLLQFYNEYYSSNLMKLVVYSNLKPKKMIDVVESIFSHIKNKNTHKLKYNIQQFNFSKKLYGIQCYKLIKMIPINDENRLNIFWQFPNLKKYYDSKPLDYIAHLLGHEGEGSIYYCLDKMGWIMNIYCGNYIHDETTILLGLHITLTKNGFKYVPTIIDTIYDYINHILKDGIKKWLYDEQKKIGQINFDYLSKIDTLDYVTNLSINMYDYPISHILYGPYYYKDYDSSVEDIITTQLLHLKKDESIVIICSKYYKNKTVKTDEIYNMKYLESINVKDYGPEFSMFDNNIQKLQLPVKNIFIPTDLSILPPIQSIKFPEMIKLNNIQIWYKKDNQFNVPKILMDVIIYNSKIYSKLKNFTKCSLFIRCLNKKMQSMAYYAMLANSSFSIDLDNEFIKFNINSYNDSINTIIDYLIKTFLTFTIDKAEYDIVVEDFKSDLNNIIYEPPRLICNEYMKEKIYNNYYNFMDILKSVDSVDYHQIKKVNAWFKENCFIRCLVQGNIYKNDVLSLISKYKPFICGEQPIDRLLLNKLNTIDLGSEEIYIRKTFNPKEPDSVIYIIFEVDNIKAGVTEDWNKKISFLLLINEILNEMFFNQLRTKQQLGYIVRSKIKSYGNIEYPLWGYSFLIQSSKYDPNELRLRIKNFVNKSGEYITSMSDVVFEKYKSSIIGKLLTPDNNLFDEYNKNLNEILTTDYIFNKNIHYADYIKNMTKNEIYEMYNLYFLDRYKRKIRIVELYSKNLLKKIDN</sequence>
<dbReference type="InterPro" id="IPR001431">
    <property type="entry name" value="Pept_M16_Zn_BS"/>
</dbReference>
<dbReference type="EMBL" id="MK072340">
    <property type="protein sequence ID" value="AYV82129.1"/>
    <property type="molecule type" value="Genomic_DNA"/>
</dbReference>
<dbReference type="PANTHER" id="PTHR43690:SF18">
    <property type="entry name" value="INSULIN-DEGRADING ENZYME-RELATED"/>
    <property type="match status" value="1"/>
</dbReference>
<dbReference type="InterPro" id="IPR011249">
    <property type="entry name" value="Metalloenz_LuxS/M16"/>
</dbReference>
<evidence type="ECO:0000259" key="12">
    <source>
        <dbReference type="Pfam" id="PF22456"/>
    </source>
</evidence>
<evidence type="ECO:0000256" key="8">
    <source>
        <dbReference type="RuleBase" id="RU004447"/>
    </source>
</evidence>
<evidence type="ECO:0000256" key="5">
    <source>
        <dbReference type="ARBA" id="ARBA00022801"/>
    </source>
</evidence>
<evidence type="ECO:0000259" key="10">
    <source>
        <dbReference type="Pfam" id="PF05193"/>
    </source>
</evidence>
<evidence type="ECO:0000256" key="4">
    <source>
        <dbReference type="ARBA" id="ARBA00022723"/>
    </source>
</evidence>
<gene>
    <name evidence="13" type="ORF">Homavirus9_11</name>
</gene>
<dbReference type="GO" id="GO:0046872">
    <property type="term" value="F:metal ion binding"/>
    <property type="evidence" value="ECO:0007669"/>
    <property type="project" value="UniProtKB-KW"/>
</dbReference>
<dbReference type="InterPro" id="IPR054734">
    <property type="entry name" value="PqqF-like_C_4"/>
</dbReference>
<dbReference type="GO" id="GO:0004222">
    <property type="term" value="F:metalloendopeptidase activity"/>
    <property type="evidence" value="ECO:0007669"/>
    <property type="project" value="InterPro"/>
</dbReference>
<evidence type="ECO:0000256" key="6">
    <source>
        <dbReference type="ARBA" id="ARBA00022833"/>
    </source>
</evidence>
<name>A0A3G5A9V6_9VIRU</name>
<reference evidence="13" key="1">
    <citation type="submission" date="2018-10" db="EMBL/GenBank/DDBJ databases">
        <title>Hidden diversity of soil giant viruses.</title>
        <authorList>
            <person name="Schulz F."/>
            <person name="Alteio L."/>
            <person name="Goudeau D."/>
            <person name="Ryan E.M."/>
            <person name="Malmstrom R.R."/>
            <person name="Blanchard J."/>
            <person name="Woyke T."/>
        </authorList>
    </citation>
    <scope>NUCLEOTIDE SEQUENCE</scope>
    <source>
        <strain evidence="13">HOV1</strain>
    </source>
</reference>
<dbReference type="SUPFAM" id="SSF63411">
    <property type="entry name" value="LuxS/MPP-like metallohydrolase"/>
    <property type="match status" value="4"/>
</dbReference>
<keyword evidence="3" id="KW-0645">Protease</keyword>
<dbReference type="GO" id="GO:0051603">
    <property type="term" value="P:proteolysis involved in protein catabolic process"/>
    <property type="evidence" value="ECO:0007669"/>
    <property type="project" value="TreeGrafter"/>
</dbReference>
<dbReference type="PROSITE" id="PS00143">
    <property type="entry name" value="INSULINASE"/>
    <property type="match status" value="1"/>
</dbReference>
<evidence type="ECO:0000256" key="2">
    <source>
        <dbReference type="ARBA" id="ARBA00007261"/>
    </source>
</evidence>
<dbReference type="InterPro" id="IPR011765">
    <property type="entry name" value="Pept_M16_N"/>
</dbReference>
<keyword evidence="7" id="KW-0482">Metalloprotease</keyword>
<organism evidence="13">
    <name type="scientific">Homavirus sp</name>
    <dbReference type="NCBI Taxonomy" id="2487769"/>
    <lineage>
        <taxon>Viruses</taxon>
        <taxon>Varidnaviria</taxon>
        <taxon>Bamfordvirae</taxon>
        <taxon>Nucleocytoviricota</taxon>
        <taxon>Megaviricetes</taxon>
        <taxon>Imitervirales</taxon>
        <taxon>Mimiviridae</taxon>
        <taxon>Klosneuvirinae</taxon>
    </lineage>
</organism>
<accession>A0A3G5A9V6</accession>
<dbReference type="PANTHER" id="PTHR43690">
    <property type="entry name" value="NARDILYSIN"/>
    <property type="match status" value="1"/>
</dbReference>
<dbReference type="Pfam" id="PF05193">
    <property type="entry name" value="Peptidase_M16_C"/>
    <property type="match status" value="1"/>
</dbReference>
<comment type="similarity">
    <text evidence="2 8">Belongs to the peptidase M16 family.</text>
</comment>
<evidence type="ECO:0000256" key="7">
    <source>
        <dbReference type="ARBA" id="ARBA00023049"/>
    </source>
</evidence>
<feature type="domain" description="Peptidase M16 N-terminal" evidence="9">
    <location>
        <begin position="24"/>
        <end position="153"/>
    </location>
</feature>
<dbReference type="FunFam" id="3.30.830.10:FF:000012">
    <property type="entry name" value="Protease 3"/>
    <property type="match status" value="1"/>
</dbReference>
<feature type="domain" description="Peptidase M16 middle/third" evidence="11">
    <location>
        <begin position="374"/>
        <end position="656"/>
    </location>
</feature>
<feature type="domain" description="Coenzyme PQQ synthesis protein F-like C-terminal lobe" evidence="12">
    <location>
        <begin position="768"/>
        <end position="868"/>
    </location>
</feature>
<dbReference type="Gene3D" id="3.30.830.10">
    <property type="entry name" value="Metalloenzyme, LuxS/M16 peptidase-like"/>
    <property type="match status" value="4"/>
</dbReference>
<evidence type="ECO:0000313" key="13">
    <source>
        <dbReference type="EMBL" id="AYV82129.1"/>
    </source>
</evidence>
<dbReference type="GO" id="GO:0043171">
    <property type="term" value="P:peptide catabolic process"/>
    <property type="evidence" value="ECO:0007669"/>
    <property type="project" value="TreeGrafter"/>
</dbReference>
<keyword evidence="6" id="KW-0862">Zinc</keyword>
<dbReference type="Pfam" id="PF16187">
    <property type="entry name" value="Peptidase_M16_M"/>
    <property type="match status" value="1"/>
</dbReference>
<dbReference type="InterPro" id="IPR032632">
    <property type="entry name" value="Peptidase_M16_M"/>
</dbReference>
<comment type="cofactor">
    <cofactor evidence="1">
        <name>Zn(2+)</name>
        <dbReference type="ChEBI" id="CHEBI:29105"/>
    </cofactor>
</comment>
<keyword evidence="5" id="KW-0378">Hydrolase</keyword>